<feature type="transmembrane region" description="Helical" evidence="1">
    <location>
        <begin position="144"/>
        <end position="171"/>
    </location>
</feature>
<dbReference type="EMBL" id="MZGV01000046">
    <property type="protein sequence ID" value="OPJ59345.1"/>
    <property type="molecule type" value="Genomic_DNA"/>
</dbReference>
<dbReference type="Proteomes" id="UP000190080">
    <property type="component" value="Unassembled WGS sequence"/>
</dbReference>
<gene>
    <name evidence="2" type="ORF">CLORY_33540</name>
</gene>
<keyword evidence="1" id="KW-0472">Membrane</keyword>
<dbReference type="AlphaFoldDB" id="A0A1V4II40"/>
<accession>A0A1V4II40</accession>
<dbReference type="Pfam" id="PF12822">
    <property type="entry name" value="ECF_trnsprt"/>
    <property type="match status" value="1"/>
</dbReference>
<keyword evidence="1" id="KW-0812">Transmembrane</keyword>
<dbReference type="OrthoDB" id="9809154at2"/>
<dbReference type="Gene3D" id="1.10.1760.20">
    <property type="match status" value="1"/>
</dbReference>
<evidence type="ECO:0000313" key="2">
    <source>
        <dbReference type="EMBL" id="OPJ59345.1"/>
    </source>
</evidence>
<evidence type="ECO:0000256" key="1">
    <source>
        <dbReference type="SAM" id="Phobius"/>
    </source>
</evidence>
<name>A0A1V4II40_9CLOT</name>
<comment type="caution">
    <text evidence="2">The sequence shown here is derived from an EMBL/GenBank/DDBJ whole genome shotgun (WGS) entry which is preliminary data.</text>
</comment>
<evidence type="ECO:0008006" key="4">
    <source>
        <dbReference type="Google" id="ProtNLM"/>
    </source>
</evidence>
<protein>
    <recommendedName>
        <fullName evidence="4">ECF transporter S component</fullName>
    </recommendedName>
</protein>
<feature type="transmembrane region" description="Helical" evidence="1">
    <location>
        <begin position="105"/>
        <end position="123"/>
    </location>
</feature>
<feature type="transmembrane region" description="Helical" evidence="1">
    <location>
        <begin position="81"/>
        <end position="99"/>
    </location>
</feature>
<dbReference type="GO" id="GO:0022857">
    <property type="term" value="F:transmembrane transporter activity"/>
    <property type="evidence" value="ECO:0007669"/>
    <property type="project" value="InterPro"/>
</dbReference>
<dbReference type="RefSeq" id="WP_079426602.1">
    <property type="nucleotide sequence ID" value="NZ_MZGV01000046.1"/>
</dbReference>
<keyword evidence="3" id="KW-1185">Reference proteome</keyword>
<evidence type="ECO:0000313" key="3">
    <source>
        <dbReference type="Proteomes" id="UP000190080"/>
    </source>
</evidence>
<proteinExistence type="predicted"/>
<sequence length="178" mass="19205">MNSIQIKNLARTALLLALAIIIQFLGRNLPAINQFMVGPLINAILLITTFVCGTIWGISIGILTPILAWAVGQLPSPMAPFIPFIIIGNIIFVLAFGLLKSKSYGKYLGILIGSILKFAFLSLSARKLVALFKLAIPSKVANKLIIMMGIPQLITALIGGILALVVIYILINRKVIEV</sequence>
<feature type="transmembrane region" description="Helical" evidence="1">
    <location>
        <begin position="40"/>
        <end position="69"/>
    </location>
</feature>
<dbReference type="InterPro" id="IPR024529">
    <property type="entry name" value="ECF_trnsprt_substrate-spec"/>
</dbReference>
<reference evidence="2 3" key="1">
    <citation type="submission" date="2017-03" db="EMBL/GenBank/DDBJ databases">
        <title>Genome sequence of Clostridium oryzae DSM 28571.</title>
        <authorList>
            <person name="Poehlein A."/>
            <person name="Daniel R."/>
        </authorList>
    </citation>
    <scope>NUCLEOTIDE SEQUENCE [LARGE SCALE GENOMIC DNA]</scope>
    <source>
        <strain evidence="2 3">DSM 28571</strain>
    </source>
</reference>
<keyword evidence="1" id="KW-1133">Transmembrane helix</keyword>
<organism evidence="2 3">
    <name type="scientific">Clostridium oryzae</name>
    <dbReference type="NCBI Taxonomy" id="1450648"/>
    <lineage>
        <taxon>Bacteria</taxon>
        <taxon>Bacillati</taxon>
        <taxon>Bacillota</taxon>
        <taxon>Clostridia</taxon>
        <taxon>Eubacteriales</taxon>
        <taxon>Clostridiaceae</taxon>
        <taxon>Clostridium</taxon>
    </lineage>
</organism>